<keyword evidence="6" id="KW-1185">Reference proteome</keyword>
<dbReference type="InterPro" id="IPR036396">
    <property type="entry name" value="Cyt_P450_sf"/>
</dbReference>
<dbReference type="SUPFAM" id="SSF48264">
    <property type="entry name" value="Cytochrome P450"/>
    <property type="match status" value="1"/>
</dbReference>
<feature type="compositionally biased region" description="Basic and acidic residues" evidence="4">
    <location>
        <begin position="567"/>
        <end position="588"/>
    </location>
</feature>
<reference evidence="5 6" key="1">
    <citation type="journal article" date="2023" name="Nat. Commun.">
        <title>Origin of minicircular mitochondrial genomes in red algae.</title>
        <authorList>
            <person name="Lee Y."/>
            <person name="Cho C.H."/>
            <person name="Lee Y.M."/>
            <person name="Park S.I."/>
            <person name="Yang J.H."/>
            <person name="West J.A."/>
            <person name="Bhattacharya D."/>
            <person name="Yoon H.S."/>
        </authorList>
    </citation>
    <scope>NUCLEOTIDE SEQUENCE [LARGE SCALE GENOMIC DNA]</scope>
    <source>
        <strain evidence="5 6">CCMP1338</strain>
        <tissue evidence="5">Whole cell</tissue>
    </source>
</reference>
<sequence>MGESMMAFTGVGVVSSNGFDSRAASCTRRRASRTTVRMAEELGDSTDKPGPLSTMEWAKVWFDNIRQTYVLKTEDEYAPQASGDIAELQGAFPFTLYKYFAKLGAVYTLAFGPKKFYVVSDPVVAKHILRRKSLLYDKGMLADILEGIMGKGLIPADFETWKKRRRAIVPGFHEAFLNRMIRTFSDCTTRMKSRINGEIDRGKGGVVLDLEAEYCSLALDIIGIAVFNYDFNSVTSMNPIIKAVYRMLQEAEWRSKFLIPIWNVEPLNWVVPRLRAFREDQKLLNDTLDGLIEQAVSSKSSEDLEQLVQRDYDNVNDPSLLRYLVDLRGEEATCTQLRDDLMTMLIAGHETTASLLTWATYLILQRPDLLERVREEVDEVLGDSDAPTWAQLKQLELVPRILAEALRLYPQPPLLIRRALAEDTWPQGGGSGRVSVKRGSDIFISVWNLHRSPDLWENPLEFDPDRWTRPYSNPAVKGWSGLDPARANGLFPNEVAADFAFLPFGGGSRKCVGDQFAMLESIVAFAVAMRDFDMVLLDDPEQIERELVTGATIHTKDGLRVRVSPRRKGDDRAHDKTDLSHDDTDSKPKQRSALENTVMEPSTLASVPSNSSS</sequence>
<dbReference type="PROSITE" id="PS00086">
    <property type="entry name" value="CYTOCHROME_P450"/>
    <property type="match status" value="1"/>
</dbReference>
<comment type="similarity">
    <text evidence="1 3">Belongs to the cytochrome P450 family.</text>
</comment>
<proteinExistence type="inferred from homology"/>
<protein>
    <submittedName>
        <fullName evidence="5">Uncharacterized protein</fullName>
    </submittedName>
</protein>
<feature type="compositionally biased region" description="Polar residues" evidence="4">
    <location>
        <begin position="593"/>
        <end position="613"/>
    </location>
</feature>
<dbReference type="InterPro" id="IPR001128">
    <property type="entry name" value="Cyt_P450"/>
</dbReference>
<keyword evidence="2 3" id="KW-0349">Heme</keyword>
<dbReference type="PRINTS" id="PR00463">
    <property type="entry name" value="EP450I"/>
</dbReference>
<name>A0AAV8UL25_9RHOD</name>
<evidence type="ECO:0000313" key="6">
    <source>
        <dbReference type="Proteomes" id="UP001157974"/>
    </source>
</evidence>
<keyword evidence="2 3" id="KW-0408">Iron</keyword>
<dbReference type="InterPro" id="IPR002401">
    <property type="entry name" value="Cyt_P450_E_grp-I"/>
</dbReference>
<evidence type="ECO:0000313" key="5">
    <source>
        <dbReference type="EMBL" id="KAJ8903259.1"/>
    </source>
</evidence>
<dbReference type="Pfam" id="PF00067">
    <property type="entry name" value="p450"/>
    <property type="match status" value="1"/>
</dbReference>
<comment type="cofactor">
    <cofactor evidence="2">
        <name>heme</name>
        <dbReference type="ChEBI" id="CHEBI:30413"/>
    </cofactor>
</comment>
<dbReference type="GO" id="GO:0020037">
    <property type="term" value="F:heme binding"/>
    <property type="evidence" value="ECO:0007669"/>
    <property type="project" value="InterPro"/>
</dbReference>
<dbReference type="InterPro" id="IPR050196">
    <property type="entry name" value="Cytochrome_P450_Monoox"/>
</dbReference>
<keyword evidence="3" id="KW-0503">Monooxygenase</keyword>
<dbReference type="InterPro" id="IPR017972">
    <property type="entry name" value="Cyt_P450_CS"/>
</dbReference>
<dbReference type="GO" id="GO:0016705">
    <property type="term" value="F:oxidoreductase activity, acting on paired donors, with incorporation or reduction of molecular oxygen"/>
    <property type="evidence" value="ECO:0007669"/>
    <property type="project" value="InterPro"/>
</dbReference>
<gene>
    <name evidence="5" type="ORF">NDN08_004368</name>
</gene>
<dbReference type="PANTHER" id="PTHR24291:SF183">
    <property type="entry name" value="CYTOCHROME P450 97B3, CHLOROPLASTIC"/>
    <property type="match status" value="1"/>
</dbReference>
<evidence type="ECO:0000256" key="1">
    <source>
        <dbReference type="ARBA" id="ARBA00010617"/>
    </source>
</evidence>
<dbReference type="CDD" id="cd11046">
    <property type="entry name" value="CYP97"/>
    <property type="match status" value="1"/>
</dbReference>
<organism evidence="5 6">
    <name type="scientific">Rhodosorus marinus</name>
    <dbReference type="NCBI Taxonomy" id="101924"/>
    <lineage>
        <taxon>Eukaryota</taxon>
        <taxon>Rhodophyta</taxon>
        <taxon>Stylonematophyceae</taxon>
        <taxon>Stylonematales</taxon>
        <taxon>Stylonemataceae</taxon>
        <taxon>Rhodosorus</taxon>
    </lineage>
</organism>
<comment type="caution">
    <text evidence="5">The sequence shown here is derived from an EMBL/GenBank/DDBJ whole genome shotgun (WGS) entry which is preliminary data.</text>
</comment>
<dbReference type="AlphaFoldDB" id="A0AAV8UL25"/>
<evidence type="ECO:0000256" key="4">
    <source>
        <dbReference type="SAM" id="MobiDB-lite"/>
    </source>
</evidence>
<feature type="binding site" description="axial binding residue" evidence="2">
    <location>
        <position position="511"/>
    </location>
    <ligand>
        <name>heme</name>
        <dbReference type="ChEBI" id="CHEBI:30413"/>
    </ligand>
    <ligandPart>
        <name>Fe</name>
        <dbReference type="ChEBI" id="CHEBI:18248"/>
    </ligandPart>
</feature>
<dbReference type="Proteomes" id="UP001157974">
    <property type="component" value="Unassembled WGS sequence"/>
</dbReference>
<dbReference type="EMBL" id="JAMWBK010000007">
    <property type="protein sequence ID" value="KAJ8903259.1"/>
    <property type="molecule type" value="Genomic_DNA"/>
</dbReference>
<feature type="region of interest" description="Disordered" evidence="4">
    <location>
        <begin position="563"/>
        <end position="613"/>
    </location>
</feature>
<dbReference type="PRINTS" id="PR00385">
    <property type="entry name" value="P450"/>
</dbReference>
<dbReference type="GO" id="GO:0004497">
    <property type="term" value="F:monooxygenase activity"/>
    <property type="evidence" value="ECO:0007669"/>
    <property type="project" value="UniProtKB-KW"/>
</dbReference>
<dbReference type="GO" id="GO:0005506">
    <property type="term" value="F:iron ion binding"/>
    <property type="evidence" value="ECO:0007669"/>
    <property type="project" value="InterPro"/>
</dbReference>
<evidence type="ECO:0000256" key="3">
    <source>
        <dbReference type="RuleBase" id="RU000461"/>
    </source>
</evidence>
<evidence type="ECO:0000256" key="2">
    <source>
        <dbReference type="PIRSR" id="PIRSR602401-1"/>
    </source>
</evidence>
<dbReference type="PANTHER" id="PTHR24291">
    <property type="entry name" value="CYTOCHROME P450 FAMILY 4"/>
    <property type="match status" value="1"/>
</dbReference>
<keyword evidence="3" id="KW-0560">Oxidoreductase</keyword>
<dbReference type="Gene3D" id="1.10.630.10">
    <property type="entry name" value="Cytochrome P450"/>
    <property type="match status" value="1"/>
</dbReference>
<accession>A0AAV8UL25</accession>
<keyword evidence="2 3" id="KW-0479">Metal-binding</keyword>